<accession>A0A1T5BY95</accession>
<feature type="transmembrane region" description="Helical" evidence="8">
    <location>
        <begin position="311"/>
        <end position="331"/>
    </location>
</feature>
<dbReference type="EMBL" id="FUYQ01000009">
    <property type="protein sequence ID" value="SKB52352.1"/>
    <property type="molecule type" value="Genomic_DNA"/>
</dbReference>
<feature type="transmembrane region" description="Helical" evidence="8">
    <location>
        <begin position="166"/>
        <end position="184"/>
    </location>
</feature>
<evidence type="ECO:0000256" key="4">
    <source>
        <dbReference type="ARBA" id="ARBA00022692"/>
    </source>
</evidence>
<proteinExistence type="predicted"/>
<feature type="transmembrane region" description="Helical" evidence="8">
    <location>
        <begin position="68"/>
        <end position="85"/>
    </location>
</feature>
<gene>
    <name evidence="9" type="ORF">SAMN05660349_01588</name>
</gene>
<evidence type="ECO:0000256" key="7">
    <source>
        <dbReference type="ARBA" id="ARBA00023136"/>
    </source>
</evidence>
<reference evidence="10" key="1">
    <citation type="submission" date="2017-02" db="EMBL/GenBank/DDBJ databases">
        <authorList>
            <person name="Varghese N."/>
            <person name="Submissions S."/>
        </authorList>
    </citation>
    <scope>NUCLEOTIDE SEQUENCE [LARGE SCALE GENOMIC DNA]</scope>
    <source>
        <strain evidence="10">DSM 24967</strain>
    </source>
</reference>
<feature type="transmembrane region" description="Helical" evidence="8">
    <location>
        <begin position="577"/>
        <end position="598"/>
    </location>
</feature>
<feature type="transmembrane region" description="Helical" evidence="8">
    <location>
        <begin position="520"/>
        <end position="540"/>
    </location>
</feature>
<keyword evidence="3" id="KW-1003">Cell membrane</keyword>
<organism evidence="9 10">
    <name type="scientific">Parabacteroides chartae</name>
    <dbReference type="NCBI Taxonomy" id="1037355"/>
    <lineage>
        <taxon>Bacteria</taxon>
        <taxon>Pseudomonadati</taxon>
        <taxon>Bacteroidota</taxon>
        <taxon>Bacteroidia</taxon>
        <taxon>Bacteroidales</taxon>
        <taxon>Tannerellaceae</taxon>
        <taxon>Parabacteroides</taxon>
    </lineage>
</organism>
<dbReference type="Pfam" id="PF02386">
    <property type="entry name" value="TrkH"/>
    <property type="match status" value="1"/>
</dbReference>
<dbReference type="GO" id="GO:0008324">
    <property type="term" value="F:monoatomic cation transmembrane transporter activity"/>
    <property type="evidence" value="ECO:0007669"/>
    <property type="project" value="InterPro"/>
</dbReference>
<evidence type="ECO:0000313" key="10">
    <source>
        <dbReference type="Proteomes" id="UP000190852"/>
    </source>
</evidence>
<evidence type="ECO:0000313" key="9">
    <source>
        <dbReference type="EMBL" id="SKB52352.1"/>
    </source>
</evidence>
<dbReference type="GO" id="GO:0005886">
    <property type="term" value="C:plasma membrane"/>
    <property type="evidence" value="ECO:0007669"/>
    <property type="project" value="UniProtKB-SubCell"/>
</dbReference>
<evidence type="ECO:0000256" key="3">
    <source>
        <dbReference type="ARBA" id="ARBA00022475"/>
    </source>
</evidence>
<protein>
    <submittedName>
        <fullName evidence="9">Trk-type K+ transport system, membrane component</fullName>
    </submittedName>
</protein>
<dbReference type="AlphaFoldDB" id="A0A1T5BY95"/>
<evidence type="ECO:0000256" key="1">
    <source>
        <dbReference type="ARBA" id="ARBA00004651"/>
    </source>
</evidence>
<evidence type="ECO:0000256" key="5">
    <source>
        <dbReference type="ARBA" id="ARBA00022989"/>
    </source>
</evidence>
<keyword evidence="2" id="KW-0813">Transport</keyword>
<feature type="transmembrane region" description="Helical" evidence="8">
    <location>
        <begin position="455"/>
        <end position="475"/>
    </location>
</feature>
<feature type="transmembrane region" description="Helical" evidence="8">
    <location>
        <begin position="29"/>
        <end position="53"/>
    </location>
</feature>
<keyword evidence="7 8" id="KW-0472">Membrane</keyword>
<dbReference type="GO" id="GO:0030001">
    <property type="term" value="P:metal ion transport"/>
    <property type="evidence" value="ECO:0007669"/>
    <property type="project" value="UniProtKB-ARBA"/>
</dbReference>
<name>A0A1T5BY95_9BACT</name>
<feature type="transmembrane region" description="Helical" evidence="8">
    <location>
        <begin position="400"/>
        <end position="420"/>
    </location>
</feature>
<keyword evidence="5 8" id="KW-1133">Transmembrane helix</keyword>
<dbReference type="PANTHER" id="PTHR32024">
    <property type="entry name" value="TRK SYSTEM POTASSIUM UPTAKE PROTEIN TRKG-RELATED"/>
    <property type="match status" value="1"/>
</dbReference>
<sequence length="615" mass="68631">MFNTYSIYTMDIRRYLFLYKMHASRLRNVFNIVAEISISLASLGSLFILLYQFGYSLSPQTTHRLSEYHNHLLLLFFVGISLRYIVQFDKIIRERMLFTDLTIYFLLIGSIFSKIFFTKVMADSLPYLDFFSNRWFTYGLLAVLTIIHSSRQVFTVIQHRIRPSLLFIFSFAFVILTGTGLLMLPNATIHGIHFVDALFTATTSVCVTGLTTVDVATQFTAAGHIIILLLIQVGGIGVMTFTSFFALSFMGETSINSQLILKDMLSEERLGGLFKVVINILFVTLFIEAIGAYLIFQSVSGTLPGGTSEELFYAVFHSVSGFCNAGISTLSGNLNDPLVQTNYSLRVIISGLVIFGGLGFPILFNYLKLLRHVVINSFNIVIGKQKHYIHTPHIINAHSYIVITSTIVLILVGSLSYLFFEYNNTLAGLPTEGKLATALLGGVTPRTAGFNPTNIPMLTHTTMVIMMILMFIGAGPMSTGGGIKVTAMFVAMAATFNVMRNKRDLEVRGRRITTYTIRRSLAVIIVYLTWLAFSTILLSWTEKDIPLFSIVFELISALSTAGLSINLTPSLSETGKVIVAISMFIGRIGVLTFFTSLMKEYKEQVYAYPKEHILM</sequence>
<dbReference type="PANTHER" id="PTHR32024:SF1">
    <property type="entry name" value="KTR SYSTEM POTASSIUM UPTAKE PROTEIN B"/>
    <property type="match status" value="1"/>
</dbReference>
<keyword evidence="6" id="KW-0406">Ion transport</keyword>
<dbReference type="InterPro" id="IPR003445">
    <property type="entry name" value="Cat_transpt"/>
</dbReference>
<feature type="transmembrane region" description="Helical" evidence="8">
    <location>
        <begin position="135"/>
        <end position="154"/>
    </location>
</feature>
<keyword evidence="10" id="KW-1185">Reference proteome</keyword>
<evidence type="ECO:0000256" key="2">
    <source>
        <dbReference type="ARBA" id="ARBA00022448"/>
    </source>
</evidence>
<feature type="transmembrane region" description="Helical" evidence="8">
    <location>
        <begin position="343"/>
        <end position="364"/>
    </location>
</feature>
<feature type="transmembrane region" description="Helical" evidence="8">
    <location>
        <begin position="272"/>
        <end position="296"/>
    </location>
</feature>
<feature type="transmembrane region" description="Helical" evidence="8">
    <location>
        <begin position="546"/>
        <end position="565"/>
    </location>
</feature>
<evidence type="ECO:0000256" key="8">
    <source>
        <dbReference type="SAM" id="Phobius"/>
    </source>
</evidence>
<evidence type="ECO:0000256" key="6">
    <source>
        <dbReference type="ARBA" id="ARBA00023065"/>
    </source>
</evidence>
<keyword evidence="4 8" id="KW-0812">Transmembrane</keyword>
<comment type="subcellular location">
    <subcellularLocation>
        <location evidence="1">Cell membrane</location>
        <topology evidence="1">Multi-pass membrane protein</topology>
    </subcellularLocation>
</comment>
<feature type="transmembrane region" description="Helical" evidence="8">
    <location>
        <begin position="97"/>
        <end position="115"/>
    </location>
</feature>
<dbReference type="Proteomes" id="UP000190852">
    <property type="component" value="Unassembled WGS sequence"/>
</dbReference>
<feature type="transmembrane region" description="Helical" evidence="8">
    <location>
        <begin position="225"/>
        <end position="251"/>
    </location>
</feature>